<evidence type="ECO:0000256" key="4">
    <source>
        <dbReference type="ARBA" id="ARBA00022701"/>
    </source>
</evidence>
<dbReference type="PRINTS" id="PR00380">
    <property type="entry name" value="KINESINHEAVY"/>
</dbReference>
<evidence type="ECO:0000256" key="10">
    <source>
        <dbReference type="ARBA" id="ARBA00046159"/>
    </source>
</evidence>
<dbReference type="SMART" id="SM00129">
    <property type="entry name" value="KISc"/>
    <property type="match status" value="1"/>
</dbReference>
<dbReference type="InterPro" id="IPR047149">
    <property type="entry name" value="KIF11-like"/>
</dbReference>
<comment type="similarity">
    <text evidence="9">Belongs to the TRAFAC class myosin-kinesin ATPase superfamily. Kinesin family. KIN-5/BimC subfamily.</text>
</comment>
<dbReference type="InterPro" id="IPR019821">
    <property type="entry name" value="Kinesin_motor_CS"/>
</dbReference>
<dbReference type="GO" id="GO:0008017">
    <property type="term" value="F:microtubule binding"/>
    <property type="evidence" value="ECO:0007669"/>
    <property type="project" value="InterPro"/>
</dbReference>
<evidence type="ECO:0000256" key="1">
    <source>
        <dbReference type="ARBA" id="ARBA00004186"/>
    </source>
</evidence>
<dbReference type="InterPro" id="IPR027417">
    <property type="entry name" value="P-loop_NTPase"/>
</dbReference>
<dbReference type="GO" id="GO:0005524">
    <property type="term" value="F:ATP binding"/>
    <property type="evidence" value="ECO:0007669"/>
    <property type="project" value="UniProtKB-UniRule"/>
</dbReference>
<evidence type="ECO:0000256" key="12">
    <source>
        <dbReference type="SAM" id="Coils"/>
    </source>
</evidence>
<dbReference type="EMBL" id="KT986243">
    <property type="protein sequence ID" value="AMS24217.1"/>
    <property type="molecule type" value="mRNA"/>
</dbReference>
<dbReference type="InterPro" id="IPR001752">
    <property type="entry name" value="Kinesin_motor_dom"/>
</dbReference>
<evidence type="ECO:0000259" key="13">
    <source>
        <dbReference type="PROSITE" id="PS50067"/>
    </source>
</evidence>
<dbReference type="Gene3D" id="3.40.850.10">
    <property type="entry name" value="Kinesin motor domain"/>
    <property type="match status" value="1"/>
</dbReference>
<dbReference type="InterPro" id="IPR047241">
    <property type="entry name" value="KIF11-like_kin_motor_dom"/>
</dbReference>
<dbReference type="GO" id="GO:0005876">
    <property type="term" value="C:spindle microtubule"/>
    <property type="evidence" value="ECO:0007669"/>
    <property type="project" value="TreeGrafter"/>
</dbReference>
<dbReference type="PROSITE" id="PS00411">
    <property type="entry name" value="KINESIN_MOTOR_1"/>
    <property type="match status" value="1"/>
</dbReference>
<name>A0A142KW97_MARVE</name>
<dbReference type="GO" id="GO:0090307">
    <property type="term" value="P:mitotic spindle assembly"/>
    <property type="evidence" value="ECO:0007669"/>
    <property type="project" value="TreeGrafter"/>
</dbReference>
<organism evidence="14">
    <name type="scientific">Marsilea vestita</name>
    <name type="common">Hairy water-clover</name>
    <dbReference type="NCBI Taxonomy" id="59764"/>
    <lineage>
        <taxon>Eukaryota</taxon>
        <taxon>Viridiplantae</taxon>
        <taxon>Streptophyta</taxon>
        <taxon>Embryophyta</taxon>
        <taxon>Tracheophyta</taxon>
        <taxon>Polypodiopsida</taxon>
        <taxon>Polypodiidae</taxon>
        <taxon>Salviniales</taxon>
        <taxon>Marsileaceae</taxon>
        <taxon>Marsilea</taxon>
    </lineage>
</organism>
<dbReference type="Pfam" id="PF00225">
    <property type="entry name" value="Kinesin"/>
    <property type="match status" value="1"/>
</dbReference>
<sequence length="1020" mass="115492">MARLEKEKAVNVQVLLRCRPFSEDELLANAPQVITCNEVKREVSVNQNVQGKQVDRTFVFDKVFGPQSKQKDLYDQAIIPIVNEVLEGFNCTIFAYGQTGTGKTYTMEGSGRRTGNDELPPDAGVISRAIKQIFDTLELQNAEYSVKVTFLELYNEETTDLLAPEDFSKIPDEKKRPLSLMEDGKGGVIVRGLEEVVVNNATEIFNLLDRGSAKRRTAETLLNKQSSRSHSIFSITIHIKESTPDGEELIKCGKLNLVDLAGSENVCRSGAREGRAREAGEINKSLLTLGRVITSLVEHLGHVPYRDSKLTRLLRDSLGGRTKTCIIATVSPSVHCIEETLSTLDYAQRAKNIKNKPEVNQKLMKATLIKELYAEIERLKTELLASREKNGVYIPSDRFYQEEADRKALTIKIERLEDDLDSNRKQLEEMQLRYETENERCNEIQTQYQAMQKGFEETKQALTEAKSEIRVANDKIKEKDFIILSQKKSETALVEKTVDVRSNLEQAAQDVTGLFAKLERKKQVEAGNMKIIQNFQSQLDKCLNVIRKDVSTSIKQHQQHVSFIDDQIRTFLSGKSNFSEIMKSKVDDLKSIFSTRLHGLHNLARLHEEGGNLALDKVNETVSNTESILRDLLKTAVHDGEKIVQDLENTLLKQQNEVAAFAQEQREGIHRNLLAMKEVSNVALDALDEIGKRATELLQCVDESSAAHENRLLQFEKKLEEHAIQEEKQLIEDIQKLLSNSRARKYAMVNATLSTLREQTMSDKTTIQDGVRKVQSIATDTQGEWGTLMCQSEASATEDLRQVAARHCQMEMLIQNCMKGTNDVSNFWGEAQSSVEECTRNQISTIDISIRNTKNMNCNFTTEMKQASCAAQDELEVSNSSLHAHLEDNDKLDTEAGHSLEAALRNHVQELESLQKYHDIKVEEIQQETLCCLADIKGDQPTTMTPKRRDIHVPSRVSIEELRAPESDAILKIYKERMYKERSDTDFVQGIVSINCENPMSKLMHRNEYPVTRIPLARLN</sequence>
<evidence type="ECO:0000313" key="14">
    <source>
        <dbReference type="EMBL" id="AMS24217.1"/>
    </source>
</evidence>
<dbReference type="GO" id="GO:0007018">
    <property type="term" value="P:microtubule-based movement"/>
    <property type="evidence" value="ECO:0007669"/>
    <property type="project" value="InterPro"/>
</dbReference>
<proteinExistence type="evidence at transcript level"/>
<dbReference type="GO" id="GO:0008574">
    <property type="term" value="F:plus-end-directed microtubule motor activity"/>
    <property type="evidence" value="ECO:0007669"/>
    <property type="project" value="TreeGrafter"/>
</dbReference>
<dbReference type="SUPFAM" id="SSF52540">
    <property type="entry name" value="P-loop containing nucleoside triphosphate hydrolases"/>
    <property type="match status" value="1"/>
</dbReference>
<evidence type="ECO:0000256" key="6">
    <source>
        <dbReference type="ARBA" id="ARBA00022840"/>
    </source>
</evidence>
<evidence type="ECO:0000256" key="5">
    <source>
        <dbReference type="ARBA" id="ARBA00022741"/>
    </source>
</evidence>
<evidence type="ECO:0000256" key="11">
    <source>
        <dbReference type="PROSITE-ProRule" id="PRU00283"/>
    </source>
</evidence>
<keyword evidence="7 11" id="KW-0505">Motor protein</keyword>
<dbReference type="FunFam" id="3.40.850.10:FF:000019">
    <property type="entry name" value="Kinesin-like protein KIN-5D"/>
    <property type="match status" value="1"/>
</dbReference>
<dbReference type="InterPro" id="IPR036961">
    <property type="entry name" value="Kinesin_motor_dom_sf"/>
</dbReference>
<protein>
    <submittedName>
        <fullName evidence="14">Kinesin 5d protein</fullName>
    </submittedName>
</protein>
<dbReference type="PANTHER" id="PTHR47970">
    <property type="entry name" value="KINESIN-LIKE PROTEIN KIF11"/>
    <property type="match status" value="1"/>
</dbReference>
<dbReference type="PANTHER" id="PTHR47970:SF12">
    <property type="entry name" value="KINESIN FAMILY MEMBER 11"/>
    <property type="match status" value="1"/>
</dbReference>
<keyword evidence="4" id="KW-0493">Microtubule</keyword>
<keyword evidence="5 11" id="KW-0547">Nucleotide-binding</keyword>
<evidence type="ECO:0000256" key="2">
    <source>
        <dbReference type="ARBA" id="ARBA00022490"/>
    </source>
</evidence>
<keyword evidence="8" id="KW-0206">Cytoskeleton</keyword>
<keyword evidence="3" id="KW-0150">Chloroplast</keyword>
<keyword evidence="12" id="KW-0175">Coiled coil</keyword>
<comment type="subcellular location">
    <subcellularLocation>
        <location evidence="1">Cytoplasm</location>
        <location evidence="1">Cytoskeleton</location>
        <location evidence="1">Spindle</location>
    </subcellularLocation>
</comment>
<dbReference type="PROSITE" id="PS50067">
    <property type="entry name" value="KINESIN_MOTOR_2"/>
    <property type="match status" value="1"/>
</dbReference>
<keyword evidence="3" id="KW-0934">Plastid</keyword>
<evidence type="ECO:0000256" key="8">
    <source>
        <dbReference type="ARBA" id="ARBA00023212"/>
    </source>
</evidence>
<feature type="domain" description="Kinesin motor" evidence="13">
    <location>
        <begin position="11"/>
        <end position="353"/>
    </location>
</feature>
<evidence type="ECO:0000256" key="9">
    <source>
        <dbReference type="ARBA" id="ARBA00034704"/>
    </source>
</evidence>
<accession>A0A142KW97</accession>
<keyword evidence="6 11" id="KW-0067">ATP-binding</keyword>
<feature type="coiled-coil region" evidence="12">
    <location>
        <begin position="369"/>
        <end position="475"/>
    </location>
</feature>
<keyword evidence="2" id="KW-0963">Cytoplasm</keyword>
<dbReference type="GO" id="GO:0072686">
    <property type="term" value="C:mitotic spindle"/>
    <property type="evidence" value="ECO:0007669"/>
    <property type="project" value="TreeGrafter"/>
</dbReference>
<evidence type="ECO:0000256" key="3">
    <source>
        <dbReference type="ARBA" id="ARBA00022528"/>
    </source>
</evidence>
<feature type="binding site" evidence="11">
    <location>
        <begin position="97"/>
        <end position="104"/>
    </location>
    <ligand>
        <name>ATP</name>
        <dbReference type="ChEBI" id="CHEBI:30616"/>
    </ligand>
</feature>
<dbReference type="GO" id="GO:0051231">
    <property type="term" value="P:spindle elongation"/>
    <property type="evidence" value="ECO:0007669"/>
    <property type="project" value="TreeGrafter"/>
</dbReference>
<dbReference type="CDD" id="cd01364">
    <property type="entry name" value="KISc_BimC_Eg5"/>
    <property type="match status" value="1"/>
</dbReference>
<evidence type="ECO:0000256" key="7">
    <source>
        <dbReference type="ARBA" id="ARBA00023175"/>
    </source>
</evidence>
<comment type="function">
    <text evidence="10">Responsible for microtubule translocation. May be important for the organization of phragmoplast-specific arrays of microtubules. Plays an essential role in stabilizing the mitotic spindle. Required during mitotic cytokinesis.</text>
</comment>
<reference evidence="14" key="1">
    <citation type="journal article" date="2016" name="Cytoskeleton">
        <title>Transcriptome analysis reveals a diverse family of kinesins essential for spermatogenesis in the fern Marsilea.</title>
        <authorList>
            <person name="Tomei E.J."/>
            <person name="Wolniak S.M."/>
        </authorList>
    </citation>
    <scope>NUCLEOTIDE SEQUENCE</scope>
</reference>
<dbReference type="AlphaFoldDB" id="A0A142KW97"/>